<dbReference type="InterPro" id="IPR036116">
    <property type="entry name" value="FN3_sf"/>
</dbReference>
<dbReference type="CDD" id="cd00063">
    <property type="entry name" value="FN3"/>
    <property type="match status" value="1"/>
</dbReference>
<dbReference type="SUPFAM" id="SSF49265">
    <property type="entry name" value="Fibronectin type III"/>
    <property type="match status" value="1"/>
</dbReference>
<dbReference type="SMART" id="SM00060">
    <property type="entry name" value="FN3"/>
    <property type="match status" value="1"/>
</dbReference>
<dbReference type="GO" id="GO:0017154">
    <property type="term" value="F:semaphorin receptor activity"/>
    <property type="evidence" value="ECO:0007669"/>
    <property type="project" value="InterPro"/>
</dbReference>
<organism evidence="3 4">
    <name type="scientific">Geosporobacter ferrireducens</name>
    <dbReference type="NCBI Taxonomy" id="1424294"/>
    <lineage>
        <taxon>Bacteria</taxon>
        <taxon>Bacillati</taxon>
        <taxon>Bacillota</taxon>
        <taxon>Clostridia</taxon>
        <taxon>Peptostreptococcales</taxon>
        <taxon>Thermotaleaceae</taxon>
        <taxon>Geosporobacter</taxon>
    </lineage>
</organism>
<evidence type="ECO:0000259" key="2">
    <source>
        <dbReference type="PROSITE" id="PS50853"/>
    </source>
</evidence>
<keyword evidence="4" id="KW-1185">Reference proteome</keyword>
<reference evidence="3 4" key="1">
    <citation type="submission" date="2016-09" db="EMBL/GenBank/DDBJ databases">
        <title>Genomic analysis reveals versatility of anaerobic energy metabolism of Geosporobacter ferrireducens IRF9 of phylum Firmicutes.</title>
        <authorList>
            <person name="Kim S.-J."/>
        </authorList>
    </citation>
    <scope>NUCLEOTIDE SEQUENCE [LARGE SCALE GENOMIC DNA]</scope>
    <source>
        <strain evidence="3 4">IRF9</strain>
    </source>
</reference>
<dbReference type="Gene3D" id="2.60.40.10">
    <property type="entry name" value="Immunoglobulins"/>
    <property type="match status" value="8"/>
</dbReference>
<dbReference type="Pfam" id="PF00041">
    <property type="entry name" value="fn3"/>
    <property type="match status" value="1"/>
</dbReference>
<dbReference type="InterPro" id="IPR014756">
    <property type="entry name" value="Ig_E-set"/>
</dbReference>
<dbReference type="CDD" id="cd00102">
    <property type="entry name" value="IPT"/>
    <property type="match status" value="3"/>
</dbReference>
<feature type="coiled-coil region" evidence="1">
    <location>
        <begin position="1898"/>
        <end position="1932"/>
    </location>
</feature>
<dbReference type="KEGG" id="gfe:Gferi_11490"/>
<keyword evidence="1" id="KW-0175">Coiled coil</keyword>
<dbReference type="InterPro" id="IPR013783">
    <property type="entry name" value="Ig-like_fold"/>
</dbReference>
<dbReference type="InterPro" id="IPR031148">
    <property type="entry name" value="Plexin"/>
</dbReference>
<feature type="domain" description="Fibronectin type-III" evidence="2">
    <location>
        <begin position="1807"/>
        <end position="1902"/>
    </location>
</feature>
<dbReference type="PROSITE" id="PS50853">
    <property type="entry name" value="FN3"/>
    <property type="match status" value="1"/>
</dbReference>
<sequence>MKKSTIVKRILALCIIWVMIFSLVPWEDITVYAFDQSQYKVDQVTLFKIYDRNRNMEQRRVLILGSFLKDAEVGIITSSGYVALKNRTQNTDGLLQFDIDSDQLGSKLLVGSVQIDLNEEQMPNLTSASRKVKLGTESLTLTGTNFLNIKDLAAVKAKYEHDGAETSMPKDVFTSDTTASYTPTVGSLGMQNIIFEKTETSQYNFNDKYPNHPVNVVIKYTYKDQFQFYKDLVINGLTMRPNRGEKGDTVYFEAPTPGLDAYDVFFLKEINGTDPYTVNNRGTNKTFRPNVEGKDILTVQVPSLSVGEYYVVLTNATGKDPMQEVIQERIVGTAPDYEKFTIIDANIKSKIINIQPNSGPDTGSKATISGQFFGTINIPEFTRDNPTDPLGVTLTDSKEMIVEYGSGWYNKGKPGAIQVESAERRITVIIGEQASFKTPGGDPYDYSFNTDLDRLTIHTAQVADAETNPQKDVIVETVTILKYDTNKKIEIKERAELKNGYTYISSKVTPTIQTVTPDKIQVTPEGGSFRVAAKGSVTEKGKTYTGLMMAIHGTNFMIHRYVKADGTEVVRYPVIELGNQIQLDRNLDDSIYIKVLDASGNELDGTEGNEIGTKIIVVVPNDKTVSTLGKTFLRVTNPVRNSDTLGLSAQRTDFIEFVNPDANKNPIISSVKPDTVSVDGGEEVIIEGSNFLSGIKVFIDGTEVTGVNRQEDGKKITIKAPKGREGETQLLVMNPEGGTDSRPFTYVKTFTNPKITDFSPKRGNTGTLVIIKGENFLKPEPTAPEDSIYRLIGTRVLLGNIEVNEYNLDPITKKIVLRDYAASSQQDPIFRIDSTNKSLKVADYFSGLILEAEGSSPKQFYTIDVDQKGVVWLTDGASNQYRVQLNESKTAIMANKEGGSIHPLQISDNRIQIGAAGAGTFTPIVTLNFRTPYKIDDSNNIVGNRIRVTSRNEIYFRVPILEADGYYDVTVINPDTKKDSKIGQQGFYYYTQPQSKPVITEIRPNEGSAEGGYTIDILGKDFEDDGANKVKVYINGVEVSAANTTVSVGGDRITVIVPKYPGDLRADTGTNRLTVPVVVVNPDGGSASNEKGFTYVVPSSKPQITKIVPAKGTAAGGDIIEITGTDFRYYEPYDDANRNQIKDIDETFNDLNYNGQWDDLLNIQKEAGESDEAFQARKDELLGKTPTNHKQYDYYYDSPVLPKVYFGNELAKIVEFSRGYIKVITPPGASNRADVYILNNDAGISNKVPFTYESSNPKIDKVIPEEGSRLGGDKVEILGSGFAQSEMEIYTEGETNGVTNYVRVTRPLIRFTEIGNRNIAREAENGGLINNNRTTVKIAGNLTAEYNGNDKRITITVEENNKTYQKVINGYDNTVKYIPLSLMKEISTEEAYNGKELVRVEVTDRRLFVERGYAPNAEYVSPQQVRVETASYYTVGKVPVVIINPDGGKGTGGYEYKYPDSRPRIIDILKEGVPAKTEVMNGETVRVLRMTYKGGNIVTITGEDFREGATVQISDVAKITADRIDYDISSQPNTLTFEMPNVGQGALDKLHRVVVTNTDGGSAYSDGITAAQGGPIYIIFVEGQTNPRIDKVTPVEGPASGGTKVRIEGTDFRKTMEDGFEGNTLNVYFGENKVDESKMNVIDYKTIEVFVPTSQKQGVVDVKVENPDGELAILRNAFTYISEPKIEGIDPLKIFANDVNAEVTITGKMFMPGAKVIIGGKVIQEKDVKQDMQVMGTGIQGVDDDGNNIRVAVVGGKEAASVTVVNATTIKVKFNETLDLENNHLVVINPDGGISKPYDKFDYQIPVPGKPLVLEAIPGYESTMQLLWSESSPEVLNAADRYEVYAKKAADSQYIFIGDTKDASFLIKGLEPNTRYSFMVRALNKYGSAIEFAEVTARTLSEKDDDKLKEKIEQLEKEKKKLEEEGKEEVKDGVLIKTIGSKQISSGNTAYVIDFSLAKYKGQNKYVVAIPLSALQTINRQITVTDGTVSLTFLPKDLYTREVSQVSGKDIEDAYVRVGFERIGGKLEESLKGAVPRTQRQASRFYEISFELQVGKDISSIRRMMQQGTLDIKLDTAAYSTANKDKLFIGEYDPSQDKFIKLGNGSRAYPQAAGRYVLLSER</sequence>
<dbReference type="EMBL" id="CP017269">
    <property type="protein sequence ID" value="AOT70160.1"/>
    <property type="molecule type" value="Genomic_DNA"/>
</dbReference>
<gene>
    <name evidence="3" type="ORF">Gferi_11490</name>
</gene>
<evidence type="ECO:0000313" key="3">
    <source>
        <dbReference type="EMBL" id="AOT70160.1"/>
    </source>
</evidence>
<dbReference type="InterPro" id="IPR003961">
    <property type="entry name" value="FN3_dom"/>
</dbReference>
<protein>
    <recommendedName>
        <fullName evidence="2">Fibronectin type-III domain-containing protein</fullName>
    </recommendedName>
</protein>
<dbReference type="PANTHER" id="PTHR22625">
    <property type="entry name" value="PLEXIN"/>
    <property type="match status" value="1"/>
</dbReference>
<dbReference type="PANTHER" id="PTHR22625:SF70">
    <property type="entry name" value="PLEXIN A, ISOFORM A"/>
    <property type="match status" value="1"/>
</dbReference>
<proteinExistence type="predicted"/>
<name>A0A1D8GGX6_9FIRM</name>
<dbReference type="STRING" id="1424294.Gferi_11490"/>
<dbReference type="SUPFAM" id="SSF81296">
    <property type="entry name" value="E set domains"/>
    <property type="match status" value="4"/>
</dbReference>
<evidence type="ECO:0000256" key="1">
    <source>
        <dbReference type="SAM" id="Coils"/>
    </source>
</evidence>
<dbReference type="SMART" id="SM00429">
    <property type="entry name" value="IPT"/>
    <property type="match status" value="3"/>
</dbReference>
<dbReference type="RefSeq" id="WP_069976590.1">
    <property type="nucleotide sequence ID" value="NZ_CP017269.1"/>
</dbReference>
<dbReference type="Proteomes" id="UP000095743">
    <property type="component" value="Chromosome"/>
</dbReference>
<dbReference type="InterPro" id="IPR002909">
    <property type="entry name" value="IPT_dom"/>
</dbReference>
<accession>A0A1D8GGX6</accession>
<dbReference type="OrthoDB" id="1656124at2"/>
<evidence type="ECO:0000313" key="4">
    <source>
        <dbReference type="Proteomes" id="UP000095743"/>
    </source>
</evidence>
<dbReference type="Pfam" id="PF01833">
    <property type="entry name" value="TIG"/>
    <property type="match status" value="5"/>
</dbReference>